<accession>A0A183DCN0</accession>
<dbReference type="InterPro" id="IPR015943">
    <property type="entry name" value="WD40/YVTN_repeat-like_dom_sf"/>
</dbReference>
<evidence type="ECO:0000313" key="3">
    <source>
        <dbReference type="Proteomes" id="UP000271098"/>
    </source>
</evidence>
<proteinExistence type="predicted"/>
<dbReference type="Proteomes" id="UP000271098">
    <property type="component" value="Unassembled WGS sequence"/>
</dbReference>
<protein>
    <submittedName>
        <fullName evidence="4">WD_REPEATS_REGION domain-containing protein</fullName>
    </submittedName>
</protein>
<dbReference type="InterPro" id="IPR050865">
    <property type="entry name" value="BEACH_Domain"/>
</dbReference>
<dbReference type="PANTHER" id="PTHR13743:SF86">
    <property type="entry name" value="LYSOSOMAL-TRAFFICKING REGULATOR"/>
    <property type="match status" value="1"/>
</dbReference>
<dbReference type="SUPFAM" id="SSF50978">
    <property type="entry name" value="WD40 repeat-like"/>
    <property type="match status" value="1"/>
</dbReference>
<keyword evidence="3" id="KW-1185">Reference proteome</keyword>
<dbReference type="InterPro" id="IPR001680">
    <property type="entry name" value="WD40_rpt"/>
</dbReference>
<name>A0A183DCN0_9BILA</name>
<dbReference type="OrthoDB" id="26681at2759"/>
<dbReference type="WBParaSite" id="GPUH_0000648001-mRNA-1">
    <property type="protein sequence ID" value="GPUH_0000648001-mRNA-1"/>
    <property type="gene ID" value="GPUH_0000648001"/>
</dbReference>
<evidence type="ECO:0000313" key="4">
    <source>
        <dbReference type="WBParaSite" id="GPUH_0000648001-mRNA-1"/>
    </source>
</evidence>
<organism evidence="4">
    <name type="scientific">Gongylonema pulchrum</name>
    <dbReference type="NCBI Taxonomy" id="637853"/>
    <lineage>
        <taxon>Eukaryota</taxon>
        <taxon>Metazoa</taxon>
        <taxon>Ecdysozoa</taxon>
        <taxon>Nematoda</taxon>
        <taxon>Chromadorea</taxon>
        <taxon>Rhabditida</taxon>
        <taxon>Spirurina</taxon>
        <taxon>Spiruromorpha</taxon>
        <taxon>Spiruroidea</taxon>
        <taxon>Gongylonematidae</taxon>
        <taxon>Gongylonema</taxon>
    </lineage>
</organism>
<dbReference type="PROSITE" id="PS50082">
    <property type="entry name" value="WD_REPEATS_2"/>
    <property type="match status" value="1"/>
</dbReference>
<dbReference type="Pfam" id="PF00400">
    <property type="entry name" value="WD40"/>
    <property type="match status" value="1"/>
</dbReference>
<dbReference type="AlphaFoldDB" id="A0A183DCN0"/>
<keyword evidence="1" id="KW-0853">WD repeat</keyword>
<evidence type="ECO:0000256" key="1">
    <source>
        <dbReference type="PROSITE-ProRule" id="PRU00221"/>
    </source>
</evidence>
<dbReference type="EMBL" id="UYRT01015258">
    <property type="protein sequence ID" value="VDK54870.1"/>
    <property type="molecule type" value="Genomic_DNA"/>
</dbReference>
<dbReference type="PANTHER" id="PTHR13743">
    <property type="entry name" value="BEIGE/BEACH-RELATED"/>
    <property type="match status" value="1"/>
</dbReference>
<feature type="repeat" description="WD" evidence="1">
    <location>
        <begin position="38"/>
        <end position="79"/>
    </location>
</feature>
<dbReference type="Gene3D" id="2.130.10.10">
    <property type="entry name" value="YVTN repeat-like/Quinoprotein amine dehydrogenase"/>
    <property type="match status" value="1"/>
</dbReference>
<gene>
    <name evidence="2" type="ORF">GPUH_LOCUS6471</name>
</gene>
<reference evidence="2 3" key="2">
    <citation type="submission" date="2018-11" db="EMBL/GenBank/DDBJ databases">
        <authorList>
            <consortium name="Pathogen Informatics"/>
        </authorList>
    </citation>
    <scope>NUCLEOTIDE SEQUENCE [LARGE SCALE GENOMIC DNA]</scope>
</reference>
<sequence>MVLYAFIEYFFVNSINNVVKEVESNVKGVKDFELVKTLYAHSSAVRALALSGGFAVAASGCDEGKVCIWDLNRMAYVRTLVSPSNGSSETQLICISRTSCDVAVVTRSGYGSRVTLYTINGLKVGHIETDIAITA</sequence>
<dbReference type="SMART" id="SM00320">
    <property type="entry name" value="WD40"/>
    <property type="match status" value="1"/>
</dbReference>
<reference evidence="4" key="1">
    <citation type="submission" date="2016-06" db="UniProtKB">
        <authorList>
            <consortium name="WormBaseParasite"/>
        </authorList>
    </citation>
    <scope>IDENTIFICATION</scope>
</reference>
<evidence type="ECO:0000313" key="2">
    <source>
        <dbReference type="EMBL" id="VDK54870.1"/>
    </source>
</evidence>
<dbReference type="InterPro" id="IPR036322">
    <property type="entry name" value="WD40_repeat_dom_sf"/>
</dbReference>